<feature type="compositionally biased region" description="Low complexity" evidence="5">
    <location>
        <begin position="464"/>
        <end position="474"/>
    </location>
</feature>
<dbReference type="Gene3D" id="2.30.30.1150">
    <property type="match status" value="1"/>
</dbReference>
<protein>
    <recommendedName>
        <fullName evidence="6">PHD-type domain-containing protein</fullName>
    </recommendedName>
</protein>
<feature type="region of interest" description="Disordered" evidence="5">
    <location>
        <begin position="744"/>
        <end position="779"/>
    </location>
</feature>
<feature type="region of interest" description="Disordered" evidence="5">
    <location>
        <begin position="221"/>
        <end position="284"/>
    </location>
</feature>
<dbReference type="CDD" id="cd15545">
    <property type="entry name" value="PHD_BAZ2A_like"/>
    <property type="match status" value="1"/>
</dbReference>
<dbReference type="SUPFAM" id="SSF57903">
    <property type="entry name" value="FYVE/PHD zinc finger"/>
    <property type="match status" value="1"/>
</dbReference>
<dbReference type="Pfam" id="PF00628">
    <property type="entry name" value="PHD"/>
    <property type="match status" value="1"/>
</dbReference>
<feature type="compositionally biased region" description="Basic and acidic residues" evidence="5">
    <location>
        <begin position="230"/>
        <end position="245"/>
    </location>
</feature>
<dbReference type="InParanoid" id="A0A1X7V6A3"/>
<dbReference type="PANTHER" id="PTHR14296:SF16">
    <property type="entry name" value="REMODELING AND SPACING FACTOR 1"/>
    <property type="match status" value="1"/>
</dbReference>
<dbReference type="InterPro" id="IPR028938">
    <property type="entry name" value="Rsf1-like"/>
</dbReference>
<feature type="domain" description="PHD-type" evidence="6">
    <location>
        <begin position="291"/>
        <end position="341"/>
    </location>
</feature>
<feature type="region of interest" description="Disordered" evidence="5">
    <location>
        <begin position="662"/>
        <end position="683"/>
    </location>
</feature>
<feature type="region of interest" description="Disordered" evidence="5">
    <location>
        <begin position="585"/>
        <end position="645"/>
    </location>
</feature>
<keyword evidence="2 4" id="KW-0863">Zinc-finger</keyword>
<dbReference type="AlphaFoldDB" id="A0A1X7V6A3"/>
<dbReference type="GO" id="GO:0045892">
    <property type="term" value="P:negative regulation of DNA-templated transcription"/>
    <property type="evidence" value="ECO:0007669"/>
    <property type="project" value="TreeGrafter"/>
</dbReference>
<feature type="region of interest" description="Disordered" evidence="5">
    <location>
        <begin position="462"/>
        <end position="488"/>
    </location>
</feature>
<keyword evidence="1" id="KW-0479">Metal-binding</keyword>
<organism evidence="7">
    <name type="scientific">Amphimedon queenslandica</name>
    <name type="common">Sponge</name>
    <dbReference type="NCBI Taxonomy" id="400682"/>
    <lineage>
        <taxon>Eukaryota</taxon>
        <taxon>Metazoa</taxon>
        <taxon>Porifera</taxon>
        <taxon>Demospongiae</taxon>
        <taxon>Heteroscleromorpha</taxon>
        <taxon>Haplosclerida</taxon>
        <taxon>Niphatidae</taxon>
        <taxon>Amphimedon</taxon>
    </lineage>
</organism>
<evidence type="ECO:0000256" key="3">
    <source>
        <dbReference type="ARBA" id="ARBA00022833"/>
    </source>
</evidence>
<gene>
    <name evidence="7" type="primary">109581200</name>
</gene>
<feature type="compositionally biased region" description="Basic residues" evidence="5">
    <location>
        <begin position="266"/>
        <end position="277"/>
    </location>
</feature>
<dbReference type="SMART" id="SM00249">
    <property type="entry name" value="PHD"/>
    <property type="match status" value="1"/>
</dbReference>
<feature type="compositionally biased region" description="Low complexity" evidence="5">
    <location>
        <begin position="634"/>
        <end position="645"/>
    </location>
</feature>
<sequence length="779" mass="86992">MEGEATEPRGQGLELAHSSEGEDPIEEFVNVPSSFPEFAHIFLFLKRFSAFLSLPEVSLPQLERFFQYGSLEDSDDSITELHYQLYNNIGRKPIDKENWIFFASKLAYTNSYIEGTFDYEDFDVTQKMQLLKFLCDAQFTRNNSFKNQMNKLLEEGNSWSREGPVGLDRKGLRYWLLQDSLYNIRLYSEDKYLEYPFDHPKWNLICKSEAELKSYIEELESSHVPVPAPSDKEKTLETEGEKEDEKESDDPSSSPPDKSQKVGGSGKRRRRRSRRRSSRQDAKKVKKEEVKGGCVVCKKDTFYSKMLLCDKCDSECHTYCQYPIVWNIPDGEWFCPNCRELQLIEDLKKFHFELIEGMYLCEKRMEEEQKKIKRLQRGGVLVQNIISKECVAEDIDAPRRSGRSKKQINYAQLNELDIHTLAPSRSSLRSMHSRASRYLNHVTPSSYYTTRRTRLLLEKKLDSVRSSTNASSNSPPLVNEGEKEEEEPSCQLEVSTVMEQQSIQQKGIGSPVSPMLCSFPLEVLGYSSPSCKDITTNTTTTTEGHVNTVIEVSLSSASAPIDSTPSLSTPMNQSSSHIVSTIADTTNPCAPTRADSPSAVGHSHPSRQSTNTLSTPAAHSSLTQSHSPPVQAVTHPPSSIPTHTSSIHAPILPVALHSATTLSSTNSIGPSIPHSSLHDTPNTYKHCIPPNTLAYQEQANPMSYSSTTNSLICSTLSFSPSIRTEGSCITGTFTSSLQSPSLQSALAKDSSPIVAPTTSQSPKDASAVQEALQDEDDIR</sequence>
<dbReference type="EnsemblMetazoa" id="Aqu2.1.35037_001">
    <property type="protein sequence ID" value="Aqu2.1.35037_001"/>
    <property type="gene ID" value="Aqu2.1.35037"/>
</dbReference>
<feature type="region of interest" description="Disordered" evidence="5">
    <location>
        <begin position="1"/>
        <end position="21"/>
    </location>
</feature>
<evidence type="ECO:0000259" key="6">
    <source>
        <dbReference type="PROSITE" id="PS50016"/>
    </source>
</evidence>
<dbReference type="OrthoDB" id="10055895at2759"/>
<evidence type="ECO:0000313" key="7">
    <source>
        <dbReference type="EnsemblMetazoa" id="Aqu2.1.35037_001"/>
    </source>
</evidence>
<evidence type="ECO:0000256" key="4">
    <source>
        <dbReference type="PROSITE-ProRule" id="PRU00146"/>
    </source>
</evidence>
<reference evidence="7" key="2">
    <citation type="submission" date="2017-05" db="UniProtKB">
        <authorList>
            <consortium name="EnsemblMetazoa"/>
        </authorList>
    </citation>
    <scope>IDENTIFICATION</scope>
</reference>
<dbReference type="PANTHER" id="PTHR14296">
    <property type="entry name" value="REMODELING AND SPACING FACTOR 1"/>
    <property type="match status" value="1"/>
</dbReference>
<evidence type="ECO:0000256" key="2">
    <source>
        <dbReference type="ARBA" id="ARBA00022771"/>
    </source>
</evidence>
<dbReference type="PROSITE" id="PS50016">
    <property type="entry name" value="ZF_PHD_2"/>
    <property type="match status" value="1"/>
</dbReference>
<accession>A0A1X7V6A3</accession>
<dbReference type="InterPro" id="IPR011011">
    <property type="entry name" value="Znf_FYVE_PHD"/>
</dbReference>
<dbReference type="Proteomes" id="UP000007879">
    <property type="component" value="Unassembled WGS sequence"/>
</dbReference>
<keyword evidence="3" id="KW-0862">Zinc</keyword>
<dbReference type="InterPro" id="IPR019787">
    <property type="entry name" value="Znf_PHD-finger"/>
</dbReference>
<dbReference type="GO" id="GO:0008270">
    <property type="term" value="F:zinc ion binding"/>
    <property type="evidence" value="ECO:0007669"/>
    <property type="project" value="UniProtKB-KW"/>
</dbReference>
<feature type="compositionally biased region" description="Polar residues" evidence="5">
    <location>
        <begin position="606"/>
        <end position="628"/>
    </location>
</feature>
<proteinExistence type="predicted"/>
<evidence type="ECO:0000313" key="8">
    <source>
        <dbReference type="Proteomes" id="UP000007879"/>
    </source>
</evidence>
<dbReference type="GO" id="GO:0031213">
    <property type="term" value="C:RSF complex"/>
    <property type="evidence" value="ECO:0007669"/>
    <property type="project" value="InterPro"/>
</dbReference>
<dbReference type="eggNOG" id="KOG1245">
    <property type="taxonomic scope" value="Eukaryota"/>
</dbReference>
<evidence type="ECO:0000256" key="5">
    <source>
        <dbReference type="SAM" id="MobiDB-lite"/>
    </source>
</evidence>
<keyword evidence="8" id="KW-1185">Reference proteome</keyword>
<dbReference type="GO" id="GO:0042393">
    <property type="term" value="F:histone binding"/>
    <property type="evidence" value="ECO:0007669"/>
    <property type="project" value="TreeGrafter"/>
</dbReference>
<reference evidence="8" key="1">
    <citation type="journal article" date="2010" name="Nature">
        <title>The Amphimedon queenslandica genome and the evolution of animal complexity.</title>
        <authorList>
            <person name="Srivastava M."/>
            <person name="Simakov O."/>
            <person name="Chapman J."/>
            <person name="Fahey B."/>
            <person name="Gauthier M.E."/>
            <person name="Mitros T."/>
            <person name="Richards G.S."/>
            <person name="Conaco C."/>
            <person name="Dacre M."/>
            <person name="Hellsten U."/>
            <person name="Larroux C."/>
            <person name="Putnam N.H."/>
            <person name="Stanke M."/>
            <person name="Adamska M."/>
            <person name="Darling A."/>
            <person name="Degnan S.M."/>
            <person name="Oakley T.H."/>
            <person name="Plachetzki D.C."/>
            <person name="Zhai Y."/>
            <person name="Adamski M."/>
            <person name="Calcino A."/>
            <person name="Cummins S.F."/>
            <person name="Goodstein D.M."/>
            <person name="Harris C."/>
            <person name="Jackson D.J."/>
            <person name="Leys S.P."/>
            <person name="Shu S."/>
            <person name="Woodcroft B.J."/>
            <person name="Vervoort M."/>
            <person name="Kosik K.S."/>
            <person name="Manning G."/>
            <person name="Degnan B.M."/>
            <person name="Rokhsar D.S."/>
        </authorList>
    </citation>
    <scope>NUCLEOTIDE SEQUENCE [LARGE SCALE GENOMIC DNA]</scope>
</reference>
<dbReference type="EnsemblMetazoa" id="XM_019995079.1">
    <property type="protein sequence ID" value="XP_019850638.1"/>
    <property type="gene ID" value="LOC109581200"/>
</dbReference>
<dbReference type="KEGG" id="aqu:109581200"/>
<dbReference type="STRING" id="400682.A0A1X7V6A3"/>
<dbReference type="InterPro" id="IPR001965">
    <property type="entry name" value="Znf_PHD"/>
</dbReference>
<name>A0A1X7V6A3_AMPQE</name>
<evidence type="ECO:0000256" key="1">
    <source>
        <dbReference type="ARBA" id="ARBA00022723"/>
    </source>
</evidence>